<evidence type="ECO:0000256" key="7">
    <source>
        <dbReference type="ARBA" id="ARBA00023125"/>
    </source>
</evidence>
<feature type="domain" description="SANT" evidence="12">
    <location>
        <begin position="189"/>
        <end position="232"/>
    </location>
</feature>
<evidence type="ECO:0000313" key="14">
    <source>
        <dbReference type="EMBL" id="CAD9662588.1"/>
    </source>
</evidence>
<keyword evidence="5" id="KW-0805">Transcription regulation</keyword>
<evidence type="ECO:0008006" key="15">
    <source>
        <dbReference type="Google" id="ProtNLM"/>
    </source>
</evidence>
<dbReference type="InterPro" id="IPR017930">
    <property type="entry name" value="Myb_dom"/>
</dbReference>
<keyword evidence="4" id="KW-0862">Zinc</keyword>
<dbReference type="GO" id="GO:0046872">
    <property type="term" value="F:metal ion binding"/>
    <property type="evidence" value="ECO:0007669"/>
    <property type="project" value="UniProtKB-KW"/>
</dbReference>
<evidence type="ECO:0000259" key="12">
    <source>
        <dbReference type="PROSITE" id="PS51293"/>
    </source>
</evidence>
<proteinExistence type="predicted"/>
<dbReference type="InterPro" id="IPR001005">
    <property type="entry name" value="SANT/Myb"/>
</dbReference>
<keyword evidence="8" id="KW-0804">Transcription</keyword>
<dbReference type="CDD" id="cd00167">
    <property type="entry name" value="SANT"/>
    <property type="match status" value="1"/>
</dbReference>
<dbReference type="FunFam" id="1.10.10.60:FF:000151">
    <property type="entry name" value="histone H2A deubiquitinase MYSM1 isoform X2"/>
    <property type="match status" value="1"/>
</dbReference>
<evidence type="ECO:0000256" key="2">
    <source>
        <dbReference type="ARBA" id="ARBA00022723"/>
    </source>
</evidence>
<evidence type="ECO:0000259" key="13">
    <source>
        <dbReference type="PROSITE" id="PS51294"/>
    </source>
</evidence>
<reference evidence="14" key="1">
    <citation type="submission" date="2021-01" db="EMBL/GenBank/DDBJ databases">
        <authorList>
            <person name="Corre E."/>
            <person name="Pelletier E."/>
            <person name="Niang G."/>
            <person name="Scheremetjew M."/>
            <person name="Finn R."/>
            <person name="Kale V."/>
            <person name="Holt S."/>
            <person name="Cochrane G."/>
            <person name="Meng A."/>
            <person name="Brown T."/>
            <person name="Cohen L."/>
        </authorList>
    </citation>
    <scope>NUCLEOTIDE SEQUENCE</scope>
    <source>
        <strain evidence="14">CCMP1452</strain>
    </source>
</reference>
<dbReference type="PROSITE" id="PS50090">
    <property type="entry name" value="MYB_LIKE"/>
    <property type="match status" value="1"/>
</dbReference>
<dbReference type="PROSITE" id="PS51294">
    <property type="entry name" value="HTH_MYB"/>
    <property type="match status" value="1"/>
</dbReference>
<dbReference type="Pfam" id="PF00249">
    <property type="entry name" value="Myb_DNA-binding"/>
    <property type="match status" value="1"/>
</dbReference>
<feature type="region of interest" description="Disordered" evidence="10">
    <location>
        <begin position="142"/>
        <end position="162"/>
    </location>
</feature>
<accession>A0A7S2R756</accession>
<evidence type="ECO:0000256" key="1">
    <source>
        <dbReference type="ARBA" id="ARBA00022670"/>
    </source>
</evidence>
<dbReference type="GO" id="GO:0008237">
    <property type="term" value="F:metallopeptidase activity"/>
    <property type="evidence" value="ECO:0007669"/>
    <property type="project" value="UniProtKB-KW"/>
</dbReference>
<keyword evidence="6" id="KW-0482">Metalloprotease</keyword>
<keyword evidence="9" id="KW-0539">Nucleus</keyword>
<evidence type="ECO:0000256" key="10">
    <source>
        <dbReference type="SAM" id="MobiDB-lite"/>
    </source>
</evidence>
<dbReference type="SUPFAM" id="SSF46689">
    <property type="entry name" value="Homeodomain-like"/>
    <property type="match status" value="1"/>
</dbReference>
<dbReference type="Gene3D" id="1.10.10.60">
    <property type="entry name" value="Homeodomain-like"/>
    <property type="match status" value="1"/>
</dbReference>
<dbReference type="SMART" id="SM00717">
    <property type="entry name" value="SANT"/>
    <property type="match status" value="1"/>
</dbReference>
<dbReference type="EMBL" id="HBHI01008941">
    <property type="protein sequence ID" value="CAD9662588.1"/>
    <property type="molecule type" value="Transcribed_RNA"/>
</dbReference>
<feature type="domain" description="HTH myb-type" evidence="13">
    <location>
        <begin position="186"/>
        <end position="240"/>
    </location>
</feature>
<dbReference type="NCBIfam" id="TIGR01557">
    <property type="entry name" value="myb_SHAQKYF"/>
    <property type="match status" value="1"/>
</dbReference>
<dbReference type="PROSITE" id="PS51293">
    <property type="entry name" value="SANT"/>
    <property type="match status" value="1"/>
</dbReference>
<keyword evidence="7" id="KW-0238">DNA-binding</keyword>
<evidence type="ECO:0000256" key="9">
    <source>
        <dbReference type="ARBA" id="ARBA00023242"/>
    </source>
</evidence>
<dbReference type="AlphaFoldDB" id="A0A7S2R756"/>
<feature type="domain" description="Myb-like" evidence="11">
    <location>
        <begin position="186"/>
        <end position="236"/>
    </location>
</feature>
<protein>
    <recommendedName>
        <fullName evidence="15">HTH myb-type domain-containing protein</fullName>
    </recommendedName>
</protein>
<name>A0A7S2R756_9STRA</name>
<keyword evidence="3" id="KW-0378">Hydrolase</keyword>
<dbReference type="InterPro" id="IPR006447">
    <property type="entry name" value="Myb_dom_plants"/>
</dbReference>
<dbReference type="InterPro" id="IPR017884">
    <property type="entry name" value="SANT_dom"/>
</dbReference>
<evidence type="ECO:0000256" key="8">
    <source>
        <dbReference type="ARBA" id="ARBA00023163"/>
    </source>
</evidence>
<dbReference type="PANTHER" id="PTHR12802">
    <property type="entry name" value="SWI/SNF COMPLEX-RELATED"/>
    <property type="match status" value="1"/>
</dbReference>
<evidence type="ECO:0000256" key="5">
    <source>
        <dbReference type="ARBA" id="ARBA00023015"/>
    </source>
</evidence>
<evidence type="ECO:0000259" key="11">
    <source>
        <dbReference type="PROSITE" id="PS50090"/>
    </source>
</evidence>
<evidence type="ECO:0000256" key="3">
    <source>
        <dbReference type="ARBA" id="ARBA00022801"/>
    </source>
</evidence>
<sequence length="633" mass="66490">MSNIKIETSEDIPATSLPGIFNPPLLSLPTAQIAPAPPPMPINVSLAQQGQHVKQEFHSMAAVSIPITNQGIPPPMNNIMAPTSIVPSLNVTPLLATHHVLHPTAPISLTSVLSVPHSDKAAVAAAARTAAMAPSVPRPVLVGPSMPIPRPDMMAKSSKKTKGKAHMTVTMATAATATPAANSQGSQGENTGRWTAEEHRLFLQGLEQHGKGWKKIASLIKSRTVVQIRTHAQKYFQKLAKARQTGDDIDINMEGRGISIGNVIPSGMGPIGNINGIPAPCSKRRRQVTGTKRKAISSVVSSAQQEGKRLAAEIVAPGSSPTPPPLPVVTPVLAPYLVPSPVNPHAPPPQPTHLSQHMHRINPSPPPIFSSLSASKAGISGPALEDSLFRFLTPAANEPMPANHHPKPIPIQTSHVNDVARQAGAPPILVPLDNKTNFNNNNTGLGGEGSPTGVTDINNFPTWIDCEPPSWYTKGSDVDELLNEADALDWLADSGDLDETYKPSPPRPLLTQSMEPSLISLCDTPQSPSSSGLTSSMGNISSEQIPPQKCNSVSNIPPLPSLFGSSGNITSAPVVCQKVATPNLSSASLFGSATEAANASDGLAVFESHFDEQAFVTALLENNESTNILGALQ</sequence>
<feature type="compositionally biased region" description="Low complexity" evidence="10">
    <location>
        <begin position="527"/>
        <end position="542"/>
    </location>
</feature>
<keyword evidence="1" id="KW-0645">Protease</keyword>
<dbReference type="PANTHER" id="PTHR12802:SF155">
    <property type="entry name" value="DEUBIQUITINASE MYSM1"/>
    <property type="match status" value="1"/>
</dbReference>
<dbReference type="GO" id="GO:0006508">
    <property type="term" value="P:proteolysis"/>
    <property type="evidence" value="ECO:0007669"/>
    <property type="project" value="UniProtKB-KW"/>
</dbReference>
<evidence type="ECO:0000256" key="6">
    <source>
        <dbReference type="ARBA" id="ARBA00023049"/>
    </source>
</evidence>
<dbReference type="InterPro" id="IPR009057">
    <property type="entry name" value="Homeodomain-like_sf"/>
</dbReference>
<gene>
    <name evidence="14" type="ORF">EANT1437_LOCUS4587</name>
</gene>
<organism evidence="14">
    <name type="scientific">Eucampia antarctica</name>
    <dbReference type="NCBI Taxonomy" id="49252"/>
    <lineage>
        <taxon>Eukaryota</taxon>
        <taxon>Sar</taxon>
        <taxon>Stramenopiles</taxon>
        <taxon>Ochrophyta</taxon>
        <taxon>Bacillariophyta</taxon>
        <taxon>Mediophyceae</taxon>
        <taxon>Biddulphiophycidae</taxon>
        <taxon>Hemiaulales</taxon>
        <taxon>Hemiaulaceae</taxon>
        <taxon>Eucampia</taxon>
    </lineage>
</organism>
<keyword evidence="2" id="KW-0479">Metal-binding</keyword>
<evidence type="ECO:0000256" key="4">
    <source>
        <dbReference type="ARBA" id="ARBA00022833"/>
    </source>
</evidence>
<feature type="region of interest" description="Disordered" evidence="10">
    <location>
        <begin position="519"/>
        <end position="547"/>
    </location>
</feature>
<dbReference type="GO" id="GO:0003677">
    <property type="term" value="F:DNA binding"/>
    <property type="evidence" value="ECO:0007669"/>
    <property type="project" value="UniProtKB-KW"/>
</dbReference>